<evidence type="ECO:0000256" key="2">
    <source>
        <dbReference type="ARBA" id="ARBA00022475"/>
    </source>
</evidence>
<feature type="transmembrane region" description="Helical" evidence="6">
    <location>
        <begin position="134"/>
        <end position="154"/>
    </location>
</feature>
<dbReference type="EMBL" id="SZQA01000012">
    <property type="protein sequence ID" value="TKK88174.1"/>
    <property type="molecule type" value="Genomic_DNA"/>
</dbReference>
<keyword evidence="5 6" id="KW-0472">Membrane</keyword>
<evidence type="ECO:0000313" key="8">
    <source>
        <dbReference type="Proteomes" id="UP000308705"/>
    </source>
</evidence>
<dbReference type="InterPro" id="IPR050833">
    <property type="entry name" value="Poly_Biosynth_Transport"/>
</dbReference>
<evidence type="ECO:0000256" key="3">
    <source>
        <dbReference type="ARBA" id="ARBA00022692"/>
    </source>
</evidence>
<keyword evidence="3 6" id="KW-0812">Transmembrane</keyword>
<feature type="transmembrane region" description="Helical" evidence="6">
    <location>
        <begin position="34"/>
        <end position="55"/>
    </location>
</feature>
<feature type="transmembrane region" description="Helical" evidence="6">
    <location>
        <begin position="76"/>
        <end position="99"/>
    </location>
</feature>
<feature type="transmembrane region" description="Helical" evidence="6">
    <location>
        <begin position="105"/>
        <end position="122"/>
    </location>
</feature>
<keyword evidence="8" id="KW-1185">Reference proteome</keyword>
<feature type="transmembrane region" description="Helical" evidence="6">
    <location>
        <begin position="311"/>
        <end position="332"/>
    </location>
</feature>
<name>A0A4U3MIF2_9ACTN</name>
<dbReference type="InterPro" id="IPR002528">
    <property type="entry name" value="MATE_fam"/>
</dbReference>
<dbReference type="OrthoDB" id="3294889at2"/>
<protein>
    <submittedName>
        <fullName evidence="7">Polysaccharide biosynthesis protein</fullName>
    </submittedName>
</protein>
<comment type="subcellular location">
    <subcellularLocation>
        <location evidence="1">Cell membrane</location>
        <topology evidence="1">Multi-pass membrane protein</topology>
    </subcellularLocation>
</comment>
<sequence length="390" mass="39872">MARLRSVAGLAGAGTTAAAQFAVTLLITRTLPPAEAGAFFTTTTLGLLLAGVLRLDTGNGLIYFRARQREGGVATTARPLLTVALVPVIAGALAVSVVLAGAEPALALVLPFVVVADVLVAATRGAGAMRETLLLSGLVQPLAQLLLVGGALAAGLSAPWLVVAWGIPAVPVVVLAALRLRGVETRTTWPEFWSHTSPRSLAAALQAVFQRLDVVIVALLAGPAEAAFYVAATRFKVVGQLVGQGLAQGVQAELVKKFAQGEPRAARALYRRAARTQMALTWPLWIGYAVFAPQILQVFGDGYAHAADVAIVLAVTMMVASACGMADVVMIASGRTRASLGNVAAALAVTVVLDLLLVPAHGAFGAALGWAGGVLVKNLVPAAQLARATA</sequence>
<comment type="caution">
    <text evidence="7">The sequence shown here is derived from an EMBL/GenBank/DDBJ whole genome shotgun (WGS) entry which is preliminary data.</text>
</comment>
<evidence type="ECO:0000256" key="4">
    <source>
        <dbReference type="ARBA" id="ARBA00022989"/>
    </source>
</evidence>
<accession>A0A4U3MIF2</accession>
<keyword evidence="4 6" id="KW-1133">Transmembrane helix</keyword>
<dbReference type="Proteomes" id="UP000308705">
    <property type="component" value="Unassembled WGS sequence"/>
</dbReference>
<evidence type="ECO:0000256" key="6">
    <source>
        <dbReference type="SAM" id="Phobius"/>
    </source>
</evidence>
<evidence type="ECO:0000256" key="1">
    <source>
        <dbReference type="ARBA" id="ARBA00004651"/>
    </source>
</evidence>
<dbReference type="AlphaFoldDB" id="A0A4U3MIF2"/>
<dbReference type="PANTHER" id="PTHR30250:SF11">
    <property type="entry name" value="O-ANTIGEN TRANSPORTER-RELATED"/>
    <property type="match status" value="1"/>
</dbReference>
<organism evidence="7 8">
    <name type="scientific">Herbidospora galbida</name>
    <dbReference type="NCBI Taxonomy" id="2575442"/>
    <lineage>
        <taxon>Bacteria</taxon>
        <taxon>Bacillati</taxon>
        <taxon>Actinomycetota</taxon>
        <taxon>Actinomycetes</taxon>
        <taxon>Streptosporangiales</taxon>
        <taxon>Streptosporangiaceae</taxon>
        <taxon>Herbidospora</taxon>
    </lineage>
</organism>
<dbReference type="Pfam" id="PF01554">
    <property type="entry name" value="MatE"/>
    <property type="match status" value="1"/>
</dbReference>
<feature type="transmembrane region" description="Helical" evidence="6">
    <location>
        <begin position="279"/>
        <end position="299"/>
    </location>
</feature>
<feature type="transmembrane region" description="Helical" evidence="6">
    <location>
        <begin position="160"/>
        <end position="178"/>
    </location>
</feature>
<dbReference type="GO" id="GO:0005886">
    <property type="term" value="C:plasma membrane"/>
    <property type="evidence" value="ECO:0007669"/>
    <property type="project" value="UniProtKB-SubCell"/>
</dbReference>
<keyword evidence="2" id="KW-1003">Cell membrane</keyword>
<evidence type="ECO:0000256" key="5">
    <source>
        <dbReference type="ARBA" id="ARBA00023136"/>
    </source>
</evidence>
<evidence type="ECO:0000313" key="7">
    <source>
        <dbReference type="EMBL" id="TKK88174.1"/>
    </source>
</evidence>
<dbReference type="RefSeq" id="WP_137247631.1">
    <property type="nucleotide sequence ID" value="NZ_SZQA01000012.1"/>
</dbReference>
<dbReference type="PANTHER" id="PTHR30250">
    <property type="entry name" value="PST FAMILY PREDICTED COLANIC ACID TRANSPORTER"/>
    <property type="match status" value="1"/>
</dbReference>
<feature type="transmembrane region" description="Helical" evidence="6">
    <location>
        <begin position="344"/>
        <end position="371"/>
    </location>
</feature>
<reference evidence="7 8" key="1">
    <citation type="submission" date="2019-04" db="EMBL/GenBank/DDBJ databases">
        <title>Herbidospora sp. NEAU-GS14.nov., a novel actinomycete isolated from soil.</title>
        <authorList>
            <person name="Han L."/>
        </authorList>
    </citation>
    <scope>NUCLEOTIDE SEQUENCE [LARGE SCALE GENOMIC DNA]</scope>
    <source>
        <strain evidence="7 8">NEAU-GS14</strain>
    </source>
</reference>
<proteinExistence type="predicted"/>
<gene>
    <name evidence="7" type="ORF">FDA94_14795</name>
</gene>